<protein>
    <submittedName>
        <fullName evidence="1">Uncharacterized protein</fullName>
    </submittedName>
</protein>
<gene>
    <name evidence="1" type="ORF">G2W53_044470</name>
</gene>
<keyword evidence="2" id="KW-1185">Reference proteome</keyword>
<dbReference type="EMBL" id="JAAIUW010000047">
    <property type="protein sequence ID" value="KAF7801026.1"/>
    <property type="molecule type" value="Genomic_DNA"/>
</dbReference>
<accession>A0A834SDN0</accession>
<dbReference type="AlphaFoldDB" id="A0A834SDN0"/>
<reference evidence="1" key="1">
    <citation type="submission" date="2020-09" db="EMBL/GenBank/DDBJ databases">
        <title>Genome-Enabled Discovery of Anthraquinone Biosynthesis in Senna tora.</title>
        <authorList>
            <person name="Kang S.-H."/>
            <person name="Pandey R.P."/>
            <person name="Lee C.-M."/>
            <person name="Sim J.-S."/>
            <person name="Jeong J.-T."/>
            <person name="Choi B.-S."/>
            <person name="Jung M."/>
            <person name="Ginzburg D."/>
            <person name="Zhao K."/>
            <person name="Won S.Y."/>
            <person name="Oh T.-J."/>
            <person name="Yu Y."/>
            <person name="Kim N.-H."/>
            <person name="Lee O.R."/>
            <person name="Lee T.-H."/>
            <person name="Bashyal P."/>
            <person name="Kim T.-S."/>
            <person name="Lee W.-H."/>
            <person name="Kawkins C."/>
            <person name="Kim C.-K."/>
            <person name="Kim J.S."/>
            <person name="Ahn B.O."/>
            <person name="Rhee S.Y."/>
            <person name="Sohng J.K."/>
        </authorList>
    </citation>
    <scope>NUCLEOTIDE SEQUENCE</scope>
    <source>
        <tissue evidence="1">Leaf</tissue>
    </source>
</reference>
<name>A0A834SDN0_9FABA</name>
<comment type="caution">
    <text evidence="1">The sequence shown here is derived from an EMBL/GenBank/DDBJ whole genome shotgun (WGS) entry which is preliminary data.</text>
</comment>
<evidence type="ECO:0000313" key="1">
    <source>
        <dbReference type="EMBL" id="KAF7801026.1"/>
    </source>
</evidence>
<organism evidence="1 2">
    <name type="scientific">Senna tora</name>
    <dbReference type="NCBI Taxonomy" id="362788"/>
    <lineage>
        <taxon>Eukaryota</taxon>
        <taxon>Viridiplantae</taxon>
        <taxon>Streptophyta</taxon>
        <taxon>Embryophyta</taxon>
        <taxon>Tracheophyta</taxon>
        <taxon>Spermatophyta</taxon>
        <taxon>Magnoliopsida</taxon>
        <taxon>eudicotyledons</taxon>
        <taxon>Gunneridae</taxon>
        <taxon>Pentapetalae</taxon>
        <taxon>rosids</taxon>
        <taxon>fabids</taxon>
        <taxon>Fabales</taxon>
        <taxon>Fabaceae</taxon>
        <taxon>Caesalpinioideae</taxon>
        <taxon>Cassia clade</taxon>
        <taxon>Senna</taxon>
    </lineage>
</organism>
<evidence type="ECO:0000313" key="2">
    <source>
        <dbReference type="Proteomes" id="UP000634136"/>
    </source>
</evidence>
<dbReference type="Proteomes" id="UP000634136">
    <property type="component" value="Unassembled WGS sequence"/>
</dbReference>
<proteinExistence type="predicted"/>
<sequence>MALPNLKNDVVLGWHKCKRQ</sequence>